<dbReference type="AlphaFoldDB" id="A0A8T0D6T0"/>
<feature type="compositionally biased region" description="Polar residues" evidence="1">
    <location>
        <begin position="135"/>
        <end position="148"/>
    </location>
</feature>
<accession>A0A8T0D6T0</accession>
<feature type="compositionally biased region" description="Polar residues" evidence="1">
    <location>
        <begin position="481"/>
        <end position="497"/>
    </location>
</feature>
<feature type="compositionally biased region" description="Low complexity" evidence="1">
    <location>
        <begin position="431"/>
        <end position="443"/>
    </location>
</feature>
<evidence type="ECO:0000313" key="2">
    <source>
        <dbReference type="EMBL" id="KAF8563545.1"/>
    </source>
</evidence>
<feature type="region of interest" description="Disordered" evidence="1">
    <location>
        <begin position="327"/>
        <end position="608"/>
    </location>
</feature>
<evidence type="ECO:0000256" key="1">
    <source>
        <dbReference type="SAM" id="MobiDB-lite"/>
    </source>
</evidence>
<name>A0A8T0D6T0_9TREM</name>
<feature type="non-terminal residue" evidence="2">
    <location>
        <position position="608"/>
    </location>
</feature>
<protein>
    <submittedName>
        <fullName evidence="2">Uncharacterized protein</fullName>
    </submittedName>
</protein>
<feature type="compositionally biased region" description="Low complexity" evidence="1">
    <location>
        <begin position="456"/>
        <end position="466"/>
    </location>
</feature>
<dbReference type="Proteomes" id="UP000699462">
    <property type="component" value="Unassembled WGS sequence"/>
</dbReference>
<feature type="compositionally biased region" description="Polar residues" evidence="1">
    <location>
        <begin position="547"/>
        <end position="570"/>
    </location>
</feature>
<keyword evidence="3" id="KW-1185">Reference proteome</keyword>
<feature type="compositionally biased region" description="Basic residues" evidence="1">
    <location>
        <begin position="281"/>
        <end position="292"/>
    </location>
</feature>
<evidence type="ECO:0000313" key="3">
    <source>
        <dbReference type="Proteomes" id="UP000699462"/>
    </source>
</evidence>
<gene>
    <name evidence="2" type="ORF">P879_11431</name>
</gene>
<sequence>TNVATTLPLHTLHRLVRLIRLDGLAHRATAEWQQGDGLAADVPRWASKPDHLTDTSTSQILDWAISETAGGTNLCGLHTRLGALVLYIEGVLKVHTVILHQLKTDSQQANFHSDGESLSRDCVILNASPLPAHSNRVSSAESSLTATCPTHRDKSHRSRKKNKTPISILAADPSVATKCQNSPHGLGSSALKQKESVLPKSTPPISASEHDRNYSSLLDGNILGAVTNTDAESESIASSGQDVTPLGDRERVPSQRPVKKLKTNKPEEFGEESCTSEPRPNHVRSIKPKKSHKDAPVEKTGNRTKNKSDVDVTSRLVSNLNKHVHSELMPVNSTPIEQYLPVDSNSPDYPPSSPSPPVRRRRSKSLAPVSTVKGSNVKSEIPANGTAVKAKKPLARHSQSGPDLDDSTYHPKRMKAISSKVSHSESDSDRSSSPPSYRPSVSSATGEKKSSRRSLRSVSVGRNLSVCNGHTSQGRHENDSNHNSTNDSIGYSPTKQVSVDGITSKVKSSHLDPIPVYRVSRIPSSPPPSSQPTQSFSPGNHGAFKTSVGSHSGDSKVVSSCHPTASSSGRSVVETVPSFYTRWKNDSSAQPTNVASYGSLKRPPTARR</sequence>
<proteinExistence type="predicted"/>
<feature type="region of interest" description="Disordered" evidence="1">
    <location>
        <begin position="133"/>
        <end position="213"/>
    </location>
</feature>
<organism evidence="2 3">
    <name type="scientific">Paragonimus westermani</name>
    <dbReference type="NCBI Taxonomy" id="34504"/>
    <lineage>
        <taxon>Eukaryota</taxon>
        <taxon>Metazoa</taxon>
        <taxon>Spiralia</taxon>
        <taxon>Lophotrochozoa</taxon>
        <taxon>Platyhelminthes</taxon>
        <taxon>Trematoda</taxon>
        <taxon>Digenea</taxon>
        <taxon>Plagiorchiida</taxon>
        <taxon>Troglotremata</taxon>
        <taxon>Troglotrematidae</taxon>
        <taxon>Paragonimus</taxon>
    </lineage>
</organism>
<dbReference type="EMBL" id="JTDF01011540">
    <property type="protein sequence ID" value="KAF8563545.1"/>
    <property type="molecule type" value="Genomic_DNA"/>
</dbReference>
<feature type="region of interest" description="Disordered" evidence="1">
    <location>
        <begin position="229"/>
        <end position="314"/>
    </location>
</feature>
<feature type="compositionally biased region" description="Polar residues" evidence="1">
    <location>
        <begin position="586"/>
        <end position="596"/>
    </location>
</feature>
<feature type="compositionally biased region" description="Polar residues" evidence="1">
    <location>
        <begin position="229"/>
        <end position="242"/>
    </location>
</feature>
<feature type="compositionally biased region" description="Pro residues" evidence="1">
    <location>
        <begin position="348"/>
        <end position="357"/>
    </location>
</feature>
<feature type="compositionally biased region" description="Basic and acidic residues" evidence="1">
    <location>
        <begin position="293"/>
        <end position="312"/>
    </location>
</feature>
<reference evidence="2 3" key="1">
    <citation type="submission" date="2019-07" db="EMBL/GenBank/DDBJ databases">
        <title>Annotation for the trematode Paragonimus westermani.</title>
        <authorList>
            <person name="Choi Y.-J."/>
        </authorList>
    </citation>
    <scope>NUCLEOTIDE SEQUENCE [LARGE SCALE GENOMIC DNA]</scope>
    <source>
        <strain evidence="2">180907_Pwestermani</strain>
    </source>
</reference>
<dbReference type="OrthoDB" id="6265596at2759"/>
<feature type="compositionally biased region" description="Basic residues" evidence="1">
    <location>
        <begin position="153"/>
        <end position="163"/>
    </location>
</feature>
<comment type="caution">
    <text evidence="2">The sequence shown here is derived from an EMBL/GenBank/DDBJ whole genome shotgun (WGS) entry which is preliminary data.</text>
</comment>